<dbReference type="GO" id="GO:0008233">
    <property type="term" value="F:peptidase activity"/>
    <property type="evidence" value="ECO:0007669"/>
    <property type="project" value="UniProtKB-KW"/>
</dbReference>
<keyword evidence="3" id="KW-0068">Autocatalytic cleavage</keyword>
<dbReference type="CDD" id="cd04701">
    <property type="entry name" value="Asparaginase_2"/>
    <property type="match status" value="1"/>
</dbReference>
<dbReference type="STRING" id="1280953.HOC_07484"/>
<dbReference type="PANTHER" id="PTHR10188">
    <property type="entry name" value="L-ASPARAGINASE"/>
    <property type="match status" value="1"/>
</dbReference>
<dbReference type="PROSITE" id="PS51257">
    <property type="entry name" value="PROKAR_LIPOPROTEIN"/>
    <property type="match status" value="1"/>
</dbReference>
<name>A0A059G8V1_9PROT</name>
<proteinExistence type="predicted"/>
<evidence type="ECO:0000256" key="7">
    <source>
        <dbReference type="PIRSR" id="PIRSR600246-3"/>
    </source>
</evidence>
<evidence type="ECO:0000256" key="6">
    <source>
        <dbReference type="PIRSR" id="PIRSR600246-2"/>
    </source>
</evidence>
<feature type="active site" description="Nucleophile" evidence="5">
    <location>
        <position position="206"/>
    </location>
</feature>
<dbReference type="FunFam" id="3.60.20.30:FF:000001">
    <property type="entry name" value="Isoaspartyl peptidase/L-asparaginase"/>
    <property type="match status" value="1"/>
</dbReference>
<dbReference type="InterPro" id="IPR000246">
    <property type="entry name" value="Peptidase_T2"/>
</dbReference>
<evidence type="ECO:0000313" key="9">
    <source>
        <dbReference type="EMBL" id="KDA03000.1"/>
    </source>
</evidence>
<evidence type="ECO:0000256" key="4">
    <source>
        <dbReference type="ARBA" id="ARBA00069124"/>
    </source>
</evidence>
<protein>
    <recommendedName>
        <fullName evidence="4">Isoaspartyl peptidase</fullName>
    </recommendedName>
</protein>
<dbReference type="SUPFAM" id="SSF56235">
    <property type="entry name" value="N-terminal nucleophile aminohydrolases (Ntn hydrolases)"/>
    <property type="match status" value="1"/>
</dbReference>
<keyword evidence="1" id="KW-0645">Protease</keyword>
<feature type="chain" id="PRO_5001573382" description="Isoaspartyl peptidase" evidence="8">
    <location>
        <begin position="21"/>
        <end position="344"/>
    </location>
</feature>
<evidence type="ECO:0000313" key="10">
    <source>
        <dbReference type="Proteomes" id="UP000024942"/>
    </source>
</evidence>
<evidence type="ECO:0000256" key="2">
    <source>
        <dbReference type="ARBA" id="ARBA00022801"/>
    </source>
</evidence>
<keyword evidence="10" id="KW-1185">Reference proteome</keyword>
<evidence type="ECO:0000256" key="8">
    <source>
        <dbReference type="SAM" id="SignalP"/>
    </source>
</evidence>
<dbReference type="GO" id="GO:0016811">
    <property type="term" value="F:hydrolase activity, acting on carbon-nitrogen (but not peptide) bonds, in linear amides"/>
    <property type="evidence" value="ECO:0007669"/>
    <property type="project" value="UniProtKB-ARBA"/>
</dbReference>
<dbReference type="Proteomes" id="UP000024942">
    <property type="component" value="Unassembled WGS sequence"/>
</dbReference>
<keyword evidence="8" id="KW-0732">Signal</keyword>
<feature type="binding site" evidence="6">
    <location>
        <begin position="234"/>
        <end position="237"/>
    </location>
    <ligand>
        <name>substrate</name>
    </ligand>
</feature>
<organism evidence="9 10">
    <name type="scientific">Hyphomonas oceanitis SCH89</name>
    <dbReference type="NCBI Taxonomy" id="1280953"/>
    <lineage>
        <taxon>Bacteria</taxon>
        <taxon>Pseudomonadati</taxon>
        <taxon>Pseudomonadota</taxon>
        <taxon>Alphaproteobacteria</taxon>
        <taxon>Hyphomonadales</taxon>
        <taxon>Hyphomonadaceae</taxon>
        <taxon>Hyphomonas</taxon>
    </lineage>
</organism>
<evidence type="ECO:0000256" key="5">
    <source>
        <dbReference type="PIRSR" id="PIRSR600246-1"/>
    </source>
</evidence>
<sequence>MTLKSLTILAGAGLFLAACATPVEPEPVAVPEWHLAIHGGAGVILRENMMAEEEAAYTAGLNAALEAGAAVLREGGSAVDAVQAAVIPMEDNPLFNAGYGAVFAANGTHELDASIMDGRDRDAGAVAGVMRVKNPILAARAVMDESEHVMFAGPAADQFADVQGLEMVLNSYFDTDRRREALDRLLEAREGKPLAALRTDEERFGTVGAVAMDSAGNLAAATTTGGMTAKAPGRVGDAPLIGAATYAENGVCAVSATGHGEYFIRVGVAKTICDRVKLGDESVGTAAGVALGEVAALGGDGGVIVIDGAGNVDFVFNSAGMYRGEISPSGSSTAIFRAPVEVEQ</sequence>
<dbReference type="OrthoDB" id="9780217at2"/>
<evidence type="ECO:0000256" key="3">
    <source>
        <dbReference type="ARBA" id="ARBA00022813"/>
    </source>
</evidence>
<reference evidence="9 10" key="1">
    <citation type="journal article" date="2014" name="Antonie Van Leeuwenhoek">
        <title>Hyphomonas beringensis sp. nov. and Hyphomonas chukchiensis sp. nov., isolated from surface seawater of the Bering Sea and Chukchi Sea.</title>
        <authorList>
            <person name="Li C."/>
            <person name="Lai Q."/>
            <person name="Li G."/>
            <person name="Dong C."/>
            <person name="Wang J."/>
            <person name="Liao Y."/>
            <person name="Shao Z."/>
        </authorList>
    </citation>
    <scope>NUCLEOTIDE SEQUENCE [LARGE SCALE GENOMIC DNA]</scope>
    <source>
        <strain evidence="9 10">SCH89</strain>
    </source>
</reference>
<dbReference type="AlphaFoldDB" id="A0A059G8V1"/>
<dbReference type="EMBL" id="ARYL01000009">
    <property type="protein sequence ID" value="KDA03000.1"/>
    <property type="molecule type" value="Genomic_DNA"/>
</dbReference>
<feature type="signal peptide" evidence="8">
    <location>
        <begin position="1"/>
        <end position="20"/>
    </location>
</feature>
<dbReference type="Pfam" id="PF01112">
    <property type="entry name" value="Asparaginase_2"/>
    <property type="match status" value="1"/>
</dbReference>
<feature type="site" description="Cleavage; by autolysis" evidence="7">
    <location>
        <begin position="205"/>
        <end position="206"/>
    </location>
</feature>
<feature type="binding site" evidence="6">
    <location>
        <begin position="257"/>
        <end position="260"/>
    </location>
    <ligand>
        <name>substrate</name>
    </ligand>
</feature>
<keyword evidence="2" id="KW-0378">Hydrolase</keyword>
<comment type="caution">
    <text evidence="9">The sequence shown here is derived from an EMBL/GenBank/DDBJ whole genome shotgun (WGS) entry which is preliminary data.</text>
</comment>
<dbReference type="PATRIC" id="fig|1280953.3.peg.1517"/>
<dbReference type="eggNOG" id="COG1446">
    <property type="taxonomic scope" value="Bacteria"/>
</dbReference>
<accession>A0A059G8V1</accession>
<evidence type="ECO:0000256" key="1">
    <source>
        <dbReference type="ARBA" id="ARBA00022670"/>
    </source>
</evidence>
<dbReference type="Gene3D" id="3.60.20.30">
    <property type="entry name" value="(Glycosyl)asparaginase"/>
    <property type="match status" value="1"/>
</dbReference>
<dbReference type="PANTHER" id="PTHR10188:SF6">
    <property type="entry name" value="N(4)-(BETA-N-ACETYLGLUCOSAMINYL)-L-ASPARAGINASE"/>
    <property type="match status" value="1"/>
</dbReference>
<gene>
    <name evidence="9" type="ORF">HOC_07484</name>
</gene>
<dbReference type="InterPro" id="IPR029055">
    <property type="entry name" value="Ntn_hydrolases_N"/>
</dbReference>
<dbReference type="GO" id="GO:0006508">
    <property type="term" value="P:proteolysis"/>
    <property type="evidence" value="ECO:0007669"/>
    <property type="project" value="UniProtKB-KW"/>
</dbReference>
<dbReference type="RefSeq" id="WP_035537181.1">
    <property type="nucleotide sequence ID" value="NZ_ARYL01000009.1"/>
</dbReference>